<evidence type="ECO:0000256" key="1">
    <source>
        <dbReference type="SAM" id="MobiDB-lite"/>
    </source>
</evidence>
<dbReference type="RefSeq" id="XP_022627572.1">
    <property type="nucleotide sequence ID" value="XM_022773061.1"/>
</dbReference>
<feature type="transmembrane region" description="Helical" evidence="2">
    <location>
        <begin position="41"/>
        <end position="60"/>
    </location>
</feature>
<feature type="region of interest" description="Disordered" evidence="1">
    <location>
        <begin position="164"/>
        <end position="195"/>
    </location>
</feature>
<name>A0A0C7MUW5_9SACH</name>
<feature type="transmembrane region" description="Helical" evidence="2">
    <location>
        <begin position="66"/>
        <end position="87"/>
    </location>
</feature>
<dbReference type="AlphaFoldDB" id="A0A0C7MUW5"/>
<protein>
    <submittedName>
        <fullName evidence="3">LALA0S03e00628g1_1</fullName>
    </submittedName>
</protein>
<dbReference type="GeneID" id="34684760"/>
<keyword evidence="4" id="KW-1185">Reference proteome</keyword>
<keyword evidence="2" id="KW-1133">Transmembrane helix</keyword>
<dbReference type="EMBL" id="LN736362">
    <property type="protein sequence ID" value="CEP61338.1"/>
    <property type="molecule type" value="Genomic_DNA"/>
</dbReference>
<dbReference type="OrthoDB" id="4036588at2759"/>
<keyword evidence="2" id="KW-0812">Transmembrane</keyword>
<accession>A0A0C7MUW5</accession>
<keyword evidence="2" id="KW-0472">Membrane</keyword>
<dbReference type="HOGENOM" id="CLU_1305066_0_0_1"/>
<dbReference type="Proteomes" id="UP000054304">
    <property type="component" value="Unassembled WGS sequence"/>
</dbReference>
<evidence type="ECO:0000313" key="4">
    <source>
        <dbReference type="Proteomes" id="UP000054304"/>
    </source>
</evidence>
<feature type="compositionally biased region" description="Low complexity" evidence="1">
    <location>
        <begin position="164"/>
        <end position="182"/>
    </location>
</feature>
<dbReference type="Pfam" id="PF00674">
    <property type="entry name" value="DUP"/>
    <property type="match status" value="1"/>
</dbReference>
<organism evidence="3 4">
    <name type="scientific">Lachancea lanzarotensis</name>
    <dbReference type="NCBI Taxonomy" id="1245769"/>
    <lineage>
        <taxon>Eukaryota</taxon>
        <taxon>Fungi</taxon>
        <taxon>Dikarya</taxon>
        <taxon>Ascomycota</taxon>
        <taxon>Saccharomycotina</taxon>
        <taxon>Saccharomycetes</taxon>
        <taxon>Saccharomycetales</taxon>
        <taxon>Saccharomycetaceae</taxon>
        <taxon>Lachancea</taxon>
    </lineage>
</organism>
<proteinExistence type="predicted"/>
<reference evidence="3 4" key="1">
    <citation type="submission" date="2014-12" db="EMBL/GenBank/DDBJ databases">
        <authorList>
            <person name="Neuveglise Cecile"/>
        </authorList>
    </citation>
    <scope>NUCLEOTIDE SEQUENCE [LARGE SCALE GENOMIC DNA]</scope>
    <source>
        <strain evidence="3 4">CBS 12615</strain>
    </source>
</reference>
<evidence type="ECO:0000313" key="3">
    <source>
        <dbReference type="EMBL" id="CEP61338.1"/>
    </source>
</evidence>
<gene>
    <name evidence="3" type="ORF">LALA0_S03e00628g</name>
</gene>
<dbReference type="InterPro" id="IPR001142">
    <property type="entry name" value="DUP/COS"/>
</dbReference>
<sequence length="233" mass="26081">MKDTQDTHEFLLQQDTEQTPRLPRDTFSSGFHHELTKRKRAYTVLAVMIGIMGMLIILAYDGNDEVFIVLLVLLLLLGVPVTLYMFVSSTLLSHNNKLLMLKLLVAEDPGLDSAKWDTVAAKSNWNFHNSDPSMTPYFFYDGDACLTYFRENMLQPYSRAQVAEGSNGTSLTTEGTEGTNGTPNRPHLVLPSIKDDPELGPWTKIAVERYLAHLEASIQELVNPQGTTTTTEN</sequence>
<evidence type="ECO:0000256" key="2">
    <source>
        <dbReference type="SAM" id="Phobius"/>
    </source>
</evidence>